<dbReference type="InterPro" id="IPR013728">
    <property type="entry name" value="BT_3987-like_N"/>
</dbReference>
<dbReference type="AlphaFoldDB" id="A0A7K1Y5M1"/>
<comment type="caution">
    <text evidence="2">The sequence shown here is derived from an EMBL/GenBank/DDBJ whole genome shotgun (WGS) entry which is preliminary data.</text>
</comment>
<protein>
    <submittedName>
        <fullName evidence="2">DUF1735 domain-containing protein</fullName>
    </submittedName>
</protein>
<proteinExistence type="predicted"/>
<reference evidence="2 3" key="1">
    <citation type="submission" date="2019-11" db="EMBL/GenBank/DDBJ databases">
        <title>Pedobacter sp. HMF7647 Genome sequencing and assembly.</title>
        <authorList>
            <person name="Kang H."/>
            <person name="Kim H."/>
            <person name="Joh K."/>
        </authorList>
    </citation>
    <scope>NUCLEOTIDE SEQUENCE [LARGE SCALE GENOMIC DNA]</scope>
    <source>
        <strain evidence="2 3">HMF7647</strain>
    </source>
</reference>
<accession>A0A7K1Y5M1</accession>
<dbReference type="PROSITE" id="PS51257">
    <property type="entry name" value="PROKAR_LIPOPROTEIN"/>
    <property type="match status" value="1"/>
</dbReference>
<dbReference type="Pfam" id="PF08522">
    <property type="entry name" value="BT_3987-like_N"/>
    <property type="match status" value="1"/>
</dbReference>
<dbReference type="EMBL" id="WVHT01000001">
    <property type="protein sequence ID" value="MXV49885.1"/>
    <property type="molecule type" value="Genomic_DNA"/>
</dbReference>
<organism evidence="2 3">
    <name type="scientific">Hufsiella arboris</name>
    <dbReference type="NCBI Taxonomy" id="2695275"/>
    <lineage>
        <taxon>Bacteria</taxon>
        <taxon>Pseudomonadati</taxon>
        <taxon>Bacteroidota</taxon>
        <taxon>Sphingobacteriia</taxon>
        <taxon>Sphingobacteriales</taxon>
        <taxon>Sphingobacteriaceae</taxon>
        <taxon>Hufsiella</taxon>
    </lineage>
</organism>
<evidence type="ECO:0000313" key="2">
    <source>
        <dbReference type="EMBL" id="MXV49885.1"/>
    </source>
</evidence>
<name>A0A7K1Y5M1_9SPHI</name>
<dbReference type="Gene3D" id="2.60.40.1740">
    <property type="entry name" value="hypothetical protein (bacova_03559)"/>
    <property type="match status" value="1"/>
</dbReference>
<evidence type="ECO:0000313" key="3">
    <source>
        <dbReference type="Proteomes" id="UP000466586"/>
    </source>
</evidence>
<sequence>MKNILKYTFFGAFALLISFSCRKDAFEGTETGDSGTTHIKVEEGGEIKQFFGPFTDIKLAHLFSLRRDAANNADLNKTNTIKLESNAGIIEKYNEDNDESFEELPASFYTLASDAGINKTSTGYDFLFSSGEFSKNFKIKLDGSKWVDLSKKYSLAFRITDYNGLTPTAATSDSIIVLFSIKNKYDGVYEVTGTMIDVTNPAYTHVNDVLGADAPTHLQLRTISPTKCVLYDDYYIGGYFVGFNANGSGSYYGAFCPVFEFDPATDKIISVTNYYGQPAPNTRSAKLDPSGINQFDAESRTMSVTYNMLQPSVVTTPPNIRVTWQEVWKFIEERQ</sequence>
<dbReference type="RefSeq" id="WP_160843049.1">
    <property type="nucleotide sequence ID" value="NZ_WVHT01000001.1"/>
</dbReference>
<keyword evidence="3" id="KW-1185">Reference proteome</keyword>
<dbReference type="Proteomes" id="UP000466586">
    <property type="component" value="Unassembled WGS sequence"/>
</dbReference>
<gene>
    <name evidence="2" type="ORF">GS399_02800</name>
</gene>
<evidence type="ECO:0000259" key="1">
    <source>
        <dbReference type="Pfam" id="PF08522"/>
    </source>
</evidence>
<feature type="domain" description="BT-3987-like N-terminal" evidence="1">
    <location>
        <begin position="72"/>
        <end position="164"/>
    </location>
</feature>